<organism evidence="2 3">
    <name type="scientific">Deinococcus radiodurans (strain ATCC 13939 / DSM 20539 / JCM 16871 / CCUG 27074 / LMG 4051 / NBRC 15346 / NCIMB 9279 / VKM B-1422 / R1)</name>
    <dbReference type="NCBI Taxonomy" id="243230"/>
    <lineage>
        <taxon>Bacteria</taxon>
        <taxon>Thermotogati</taxon>
        <taxon>Deinococcota</taxon>
        <taxon>Deinococci</taxon>
        <taxon>Deinococcales</taxon>
        <taxon>Deinococcaceae</taxon>
        <taxon>Deinococcus</taxon>
    </lineage>
</organism>
<gene>
    <name evidence="2" type="ordered locus">DR_1218</name>
</gene>
<feature type="domain" description="HTH iclR-type" evidence="1">
    <location>
        <begin position="23"/>
        <end position="65"/>
    </location>
</feature>
<dbReference type="OrthoDB" id="69873at2"/>
<evidence type="ECO:0000313" key="2">
    <source>
        <dbReference type="EMBL" id="AAF10798.1"/>
    </source>
</evidence>
<evidence type="ECO:0000259" key="1">
    <source>
        <dbReference type="Pfam" id="PF09339"/>
    </source>
</evidence>
<dbReference type="EMBL" id="AE000513">
    <property type="protein sequence ID" value="AAF10798.1"/>
    <property type="molecule type" value="Genomic_DNA"/>
</dbReference>
<dbReference type="InterPro" id="IPR005471">
    <property type="entry name" value="Tscrpt_reg_IclR_N"/>
</dbReference>
<dbReference type="GO" id="GO:0003677">
    <property type="term" value="F:DNA binding"/>
    <property type="evidence" value="ECO:0007669"/>
    <property type="project" value="InterPro"/>
</dbReference>
<dbReference type="PIR" id="D75422">
    <property type="entry name" value="D75422"/>
</dbReference>
<dbReference type="KEGG" id="dra:DR_1218"/>
<name>Q9RV12_DEIRA</name>
<dbReference type="HOGENOM" id="CLU_2381402_0_0_0"/>
<dbReference type="eggNOG" id="ENOG502ZSYI">
    <property type="taxonomic scope" value="Bacteria"/>
</dbReference>
<keyword evidence="3" id="KW-1185">Reference proteome</keyword>
<dbReference type="PaxDb" id="243230-DR_1218"/>
<sequence length="114" mass="11963">MMWPWSRRASDEAPATAPAPHLATVLQTIAHEPRTPAELARTLGSTPAALEGMLQTLFAGGYVQEAAQGAGACACGPCSLKSLCRNADSGETPPLHLLRLTPRGEAYLARLAAR</sequence>
<reference evidence="2 3" key="1">
    <citation type="journal article" date="1999" name="Science">
        <title>Genome sequence of the radioresistant bacterium Deinococcus radiodurans R1.</title>
        <authorList>
            <person name="White O."/>
            <person name="Eisen J.A."/>
            <person name="Heidelberg J.F."/>
            <person name="Hickey E.K."/>
            <person name="Peterson J.D."/>
            <person name="Dodson R.J."/>
            <person name="Haft D.H."/>
            <person name="Gwinn M.L."/>
            <person name="Nelson W.C."/>
            <person name="Richardson D.L."/>
            <person name="Moffat K.S."/>
            <person name="Qin H."/>
            <person name="Jiang L."/>
            <person name="Pamphile W."/>
            <person name="Crosby M."/>
            <person name="Shen M."/>
            <person name="Vamathevan J.J."/>
            <person name="Lam P."/>
            <person name="McDonald L."/>
            <person name="Utterback T."/>
            <person name="Zalewski C."/>
            <person name="Makarova K.S."/>
            <person name="Aravind L."/>
            <person name="Daly M.J."/>
            <person name="Minton K.W."/>
            <person name="Fleischmann R.D."/>
            <person name="Ketchum K.A."/>
            <person name="Nelson K.E."/>
            <person name="Salzberg S."/>
            <person name="Smith H.O."/>
            <person name="Venter J.C."/>
            <person name="Fraser C.M."/>
        </authorList>
    </citation>
    <scope>NUCLEOTIDE SEQUENCE [LARGE SCALE GENOMIC DNA]</scope>
    <source>
        <strain evidence="3">ATCC 13939 / DSM 20539 / JCM 16871 / LMG 4051 / NBRC 15346 / NCIMB 9279 / R1 / VKM B-1422</strain>
    </source>
</reference>
<dbReference type="SUPFAM" id="SSF46785">
    <property type="entry name" value="Winged helix' DNA-binding domain"/>
    <property type="match status" value="1"/>
</dbReference>
<dbReference type="Pfam" id="PF09339">
    <property type="entry name" value="HTH_IclR"/>
    <property type="match status" value="1"/>
</dbReference>
<dbReference type="Gene3D" id="1.10.10.10">
    <property type="entry name" value="Winged helix-like DNA-binding domain superfamily/Winged helix DNA-binding domain"/>
    <property type="match status" value="1"/>
</dbReference>
<dbReference type="AlphaFoldDB" id="Q9RV12"/>
<dbReference type="EnsemblBacteria" id="AAF10798">
    <property type="protein sequence ID" value="AAF10798"/>
    <property type="gene ID" value="DR_1218"/>
</dbReference>
<dbReference type="Proteomes" id="UP000002524">
    <property type="component" value="Chromosome 1"/>
</dbReference>
<dbReference type="InParanoid" id="Q9RV12"/>
<dbReference type="PATRIC" id="fig|243230.17.peg.1417"/>
<dbReference type="InterPro" id="IPR036388">
    <property type="entry name" value="WH-like_DNA-bd_sf"/>
</dbReference>
<protein>
    <recommendedName>
        <fullName evidence="1">HTH iclR-type domain-containing protein</fullName>
    </recommendedName>
</protein>
<accession>Q9RV12</accession>
<dbReference type="InterPro" id="IPR036390">
    <property type="entry name" value="WH_DNA-bd_sf"/>
</dbReference>
<evidence type="ECO:0000313" key="3">
    <source>
        <dbReference type="Proteomes" id="UP000002524"/>
    </source>
</evidence>
<dbReference type="STRING" id="243230.DR_1218"/>
<dbReference type="GO" id="GO:0006355">
    <property type="term" value="P:regulation of DNA-templated transcription"/>
    <property type="evidence" value="ECO:0007669"/>
    <property type="project" value="InterPro"/>
</dbReference>
<proteinExistence type="predicted"/>